<dbReference type="InterPro" id="IPR033985">
    <property type="entry name" value="SusD-like_N"/>
</dbReference>
<evidence type="ECO:0000256" key="3">
    <source>
        <dbReference type="ARBA" id="ARBA00022729"/>
    </source>
</evidence>
<dbReference type="InterPro" id="IPR011990">
    <property type="entry name" value="TPR-like_helical_dom_sf"/>
</dbReference>
<dbReference type="Pfam" id="PF07980">
    <property type="entry name" value="SusD_RagB"/>
    <property type="match status" value="1"/>
</dbReference>
<reference evidence="8 9" key="1">
    <citation type="submission" date="2024-03" db="EMBL/GenBank/DDBJ databases">
        <title>Chitinophaga caseinilytica sp. nov., a casein hydrolysing bacterium isolated from forest soil.</title>
        <authorList>
            <person name="Lee D.S."/>
            <person name="Han D.M."/>
            <person name="Baek J.H."/>
            <person name="Choi D.G."/>
            <person name="Jeon J.H."/>
            <person name="Jeon C.O."/>
        </authorList>
    </citation>
    <scope>NUCLEOTIDE SEQUENCE [LARGE SCALE GENOMIC DNA]</scope>
    <source>
        <strain evidence="8 9">KACC 19118</strain>
    </source>
</reference>
<dbReference type="EMBL" id="CP150096">
    <property type="protein sequence ID" value="WZN44568.1"/>
    <property type="molecule type" value="Genomic_DNA"/>
</dbReference>
<gene>
    <name evidence="8" type="ORF">WJU22_16865</name>
</gene>
<protein>
    <submittedName>
        <fullName evidence="8">RagB/SusD family nutrient uptake outer membrane protein</fullName>
    </submittedName>
</protein>
<evidence type="ECO:0000259" key="7">
    <source>
        <dbReference type="Pfam" id="PF14322"/>
    </source>
</evidence>
<comment type="subcellular location">
    <subcellularLocation>
        <location evidence="1">Cell outer membrane</location>
    </subcellularLocation>
</comment>
<evidence type="ECO:0000256" key="1">
    <source>
        <dbReference type="ARBA" id="ARBA00004442"/>
    </source>
</evidence>
<evidence type="ECO:0000256" key="2">
    <source>
        <dbReference type="ARBA" id="ARBA00006275"/>
    </source>
</evidence>
<dbReference type="Pfam" id="PF14322">
    <property type="entry name" value="SusD-like_3"/>
    <property type="match status" value="1"/>
</dbReference>
<dbReference type="SUPFAM" id="SSF48452">
    <property type="entry name" value="TPR-like"/>
    <property type="match status" value="1"/>
</dbReference>
<comment type="similarity">
    <text evidence="2">Belongs to the SusD family.</text>
</comment>
<evidence type="ECO:0000259" key="6">
    <source>
        <dbReference type="Pfam" id="PF07980"/>
    </source>
</evidence>
<evidence type="ECO:0000256" key="5">
    <source>
        <dbReference type="ARBA" id="ARBA00023237"/>
    </source>
</evidence>
<keyword evidence="9" id="KW-1185">Reference proteome</keyword>
<feature type="domain" description="SusD-like N-terminal" evidence="7">
    <location>
        <begin position="69"/>
        <end position="177"/>
    </location>
</feature>
<evidence type="ECO:0000313" key="9">
    <source>
        <dbReference type="Proteomes" id="UP001449657"/>
    </source>
</evidence>
<evidence type="ECO:0000313" key="8">
    <source>
        <dbReference type="EMBL" id="WZN44568.1"/>
    </source>
</evidence>
<feature type="domain" description="RagB/SusD" evidence="6">
    <location>
        <begin position="269"/>
        <end position="531"/>
    </location>
</feature>
<keyword evidence="5" id="KW-0998">Cell outer membrane</keyword>
<keyword evidence="4" id="KW-0472">Membrane</keyword>
<evidence type="ECO:0000256" key="4">
    <source>
        <dbReference type="ARBA" id="ARBA00023136"/>
    </source>
</evidence>
<dbReference type="InterPro" id="IPR012944">
    <property type="entry name" value="SusD_RagB_dom"/>
</dbReference>
<organism evidence="8 9">
    <name type="scientific">Chitinophaga caseinilytica</name>
    <dbReference type="NCBI Taxonomy" id="2267521"/>
    <lineage>
        <taxon>Bacteria</taxon>
        <taxon>Pseudomonadati</taxon>
        <taxon>Bacteroidota</taxon>
        <taxon>Chitinophagia</taxon>
        <taxon>Chitinophagales</taxon>
        <taxon>Chitinophagaceae</taxon>
        <taxon>Chitinophaga</taxon>
    </lineage>
</organism>
<accession>A0ABZ2YYY8</accession>
<dbReference type="Proteomes" id="UP001449657">
    <property type="component" value="Chromosome"/>
</dbReference>
<keyword evidence="3" id="KW-0732">Signal</keyword>
<dbReference type="Gene3D" id="1.25.40.390">
    <property type="match status" value="1"/>
</dbReference>
<proteinExistence type="inferred from homology"/>
<sequence>MLDQAPQLDYDESKVFGDIDLTNQFLTDVYAYTFTKPGNFMDIGNSTTGAGTDELDNSFGGTPVEKYQNGSWNPSDNPDDIWAYTYRTIRKCNLMLQNIDKVPNKHAGQVTQSDLTPRRIKGEVFFLRAWNYWELLKRYGGVPIVTQPYDADSEALRNTRRGSIDDVVGQILKDLDSCANNPEIPLVWFGPDPNNPGKELNRGNIGRANKTLVKALKSRMLLFYASPLFNPEGKVERWRSAADISKSLIDDGKYSLHPNYANIFLFPDNNEVILSSNRAAFNEAIADPAGMGWGGTNPTQDMVDKYNMANGKEITDPASGYDPQNPYAGRDPRFYATINYHGAVHKNVTLSMLPGGNQDPAIGGDWSRTSYYMRKFQNANNQSGVRRFFPIIRLAEIYLNYAEALNEADGPVAEVHRVMNLVRRRGGNGITQDLPTTLNKDQMRERIQNERAVELAFEKHRFWDARRWKKGAEILGSDVHGVRVTRNGGGTLVFTYIKVEPRSFSDKMYFFPIPQGEIDKNPNVLDQNKDW</sequence>
<name>A0ABZ2YYY8_9BACT</name>
<dbReference type="RefSeq" id="WP_341839348.1">
    <property type="nucleotide sequence ID" value="NZ_CP149792.1"/>
</dbReference>